<organism evidence="1 2">
    <name type="scientific">Sphingobacterium nematocida</name>
    <dbReference type="NCBI Taxonomy" id="1513896"/>
    <lineage>
        <taxon>Bacteria</taxon>
        <taxon>Pseudomonadati</taxon>
        <taxon>Bacteroidota</taxon>
        <taxon>Sphingobacteriia</taxon>
        <taxon>Sphingobacteriales</taxon>
        <taxon>Sphingobacteriaceae</taxon>
        <taxon>Sphingobacterium</taxon>
    </lineage>
</organism>
<accession>A0A1T5AV45</accession>
<evidence type="ECO:0000313" key="1">
    <source>
        <dbReference type="EMBL" id="SKB38854.1"/>
    </source>
</evidence>
<proteinExistence type="predicted"/>
<reference evidence="2" key="1">
    <citation type="submission" date="2017-02" db="EMBL/GenBank/DDBJ databases">
        <authorList>
            <person name="Varghese N."/>
            <person name="Submissions S."/>
        </authorList>
    </citation>
    <scope>NUCLEOTIDE SEQUENCE [LARGE SCALE GENOMIC DNA]</scope>
    <source>
        <strain evidence="2">DSM 24091</strain>
    </source>
</reference>
<dbReference type="EMBL" id="FUZF01000001">
    <property type="protein sequence ID" value="SKB38854.1"/>
    <property type="molecule type" value="Genomic_DNA"/>
</dbReference>
<dbReference type="OrthoDB" id="711011at2"/>
<keyword evidence="2" id="KW-1185">Reference proteome</keyword>
<name>A0A1T5AV45_9SPHI</name>
<gene>
    <name evidence="1" type="ORF">SAMN05660841_00206</name>
</gene>
<sequence length="92" mass="10798">MIGFVKLSIPILYELRDLGFNILRSASEVGHPDPSWVPDRVNLDIYIDPYDSKIYHNRMPLIKRQILFIDDAITNNNYENLKGHVFYIYKGN</sequence>
<dbReference type="Proteomes" id="UP000190150">
    <property type="component" value="Unassembled WGS sequence"/>
</dbReference>
<evidence type="ECO:0000313" key="2">
    <source>
        <dbReference type="Proteomes" id="UP000190150"/>
    </source>
</evidence>
<protein>
    <submittedName>
        <fullName evidence="1">Uncharacterized protein</fullName>
    </submittedName>
</protein>
<dbReference type="AlphaFoldDB" id="A0A1T5AV45"/>